<dbReference type="PANTHER" id="PTHR24260:SF136">
    <property type="entry name" value="GH08193P-RELATED"/>
    <property type="match status" value="1"/>
</dbReference>
<keyword evidence="6" id="KW-0378">Hydrolase</keyword>
<evidence type="ECO:0000256" key="1">
    <source>
        <dbReference type="ARBA" id="ARBA00004613"/>
    </source>
</evidence>
<dbReference type="CDD" id="cd00190">
    <property type="entry name" value="Tryp_SPc"/>
    <property type="match status" value="3"/>
</dbReference>
<evidence type="ECO:0000256" key="12">
    <source>
        <dbReference type="ARBA" id="ARBA00024195"/>
    </source>
</evidence>
<keyword evidence="10" id="KW-1015">Disulfide bond</keyword>
<evidence type="ECO:0000256" key="7">
    <source>
        <dbReference type="ARBA" id="ARBA00022825"/>
    </source>
</evidence>
<keyword evidence="9" id="KW-0865">Zymogen</keyword>
<keyword evidence="4" id="KW-0645">Protease</keyword>
<keyword evidence="8" id="KW-0391">Immunity</keyword>
<accession>A0A182PBY2</accession>
<dbReference type="GO" id="GO:0005576">
    <property type="term" value="C:extracellular region"/>
    <property type="evidence" value="ECO:0007669"/>
    <property type="project" value="UniProtKB-SubCell"/>
</dbReference>
<protein>
    <recommendedName>
        <fullName evidence="13">Peptidase S1 domain-containing protein</fullName>
    </recommendedName>
</protein>
<dbReference type="PROSITE" id="PS50240">
    <property type="entry name" value="TRYPSIN_DOM"/>
    <property type="match status" value="4"/>
</dbReference>
<comment type="similarity">
    <text evidence="12">Belongs to the peptidase S1 family. CLIP subfamily.</text>
</comment>
<dbReference type="SMART" id="SM00020">
    <property type="entry name" value="Tryp_SPc"/>
    <property type="match status" value="4"/>
</dbReference>
<keyword evidence="7" id="KW-0720">Serine protease</keyword>
<feature type="domain" description="Peptidase S1" evidence="13">
    <location>
        <begin position="725"/>
        <end position="972"/>
    </location>
</feature>
<keyword evidence="15" id="KW-1185">Reference proteome</keyword>
<evidence type="ECO:0000256" key="8">
    <source>
        <dbReference type="ARBA" id="ARBA00022859"/>
    </source>
</evidence>
<reference evidence="15" key="1">
    <citation type="submission" date="2013-03" db="EMBL/GenBank/DDBJ databases">
        <title>The Genome Sequence of Anopheles epiroticus epiroticus2.</title>
        <authorList>
            <consortium name="The Broad Institute Genomics Platform"/>
            <person name="Neafsey D.E."/>
            <person name="Howell P."/>
            <person name="Walker B."/>
            <person name="Young S.K."/>
            <person name="Zeng Q."/>
            <person name="Gargeya S."/>
            <person name="Fitzgerald M."/>
            <person name="Haas B."/>
            <person name="Abouelleil A."/>
            <person name="Allen A.W."/>
            <person name="Alvarado L."/>
            <person name="Arachchi H.M."/>
            <person name="Berlin A.M."/>
            <person name="Chapman S.B."/>
            <person name="Gainer-Dewar J."/>
            <person name="Goldberg J."/>
            <person name="Griggs A."/>
            <person name="Gujja S."/>
            <person name="Hansen M."/>
            <person name="Howarth C."/>
            <person name="Imamovic A."/>
            <person name="Ireland A."/>
            <person name="Larimer J."/>
            <person name="McCowan C."/>
            <person name="Murphy C."/>
            <person name="Pearson M."/>
            <person name="Poon T.W."/>
            <person name="Priest M."/>
            <person name="Roberts A."/>
            <person name="Saif S."/>
            <person name="Shea T."/>
            <person name="Sisk P."/>
            <person name="Sykes S."/>
            <person name="Wortman J."/>
            <person name="Nusbaum C."/>
            <person name="Birren B."/>
        </authorList>
    </citation>
    <scope>NUCLEOTIDE SEQUENCE [LARGE SCALE GENOMIC DNA]</scope>
    <source>
        <strain evidence="15">Epiroticus2</strain>
    </source>
</reference>
<evidence type="ECO:0000313" key="14">
    <source>
        <dbReference type="EnsemblMetazoa" id="AEPI004438-PA"/>
    </source>
</evidence>
<dbReference type="InterPro" id="IPR009003">
    <property type="entry name" value="Peptidase_S1_PA"/>
</dbReference>
<comment type="subcellular location">
    <subcellularLocation>
        <location evidence="1">Secreted</location>
    </subcellularLocation>
</comment>
<keyword evidence="3" id="KW-0399">Innate immunity</keyword>
<evidence type="ECO:0000256" key="9">
    <source>
        <dbReference type="ARBA" id="ARBA00023145"/>
    </source>
</evidence>
<evidence type="ECO:0000256" key="3">
    <source>
        <dbReference type="ARBA" id="ARBA00022588"/>
    </source>
</evidence>
<sequence length="1277" mass="142127">MARLAADITYTDYIQFEYNVTCTASLAGTPLQMVHQMDGVARHVLYGIQSYSLFRYILNHAELSIIPVRFAGKKKVISTYKMGCSSVRCCCMITLVSVCLLLAASCQAQSCGKRKVVNFLIVNGTEAKDGFWPWHVALFHNNARSFVYVCGGTILDQNTVLTAAHCLMTTNGIIARERLVVQVGRNRLRVASNRAQEHEAFELIVHPQYNVNSIRHDIGLIKLATDITYTNYIQPICLWNRGDDQNALVGSWGTVIGFGYDESDNPTDTLREARLPVVSAITCIESNREAFASQLTSEMFCAGNRDGISACNGDSGGGLFFNYNDVWYIRGLVSFTKPRQDALICDTKEYTVFTDVAKYLTWIMKYLRATSDLPGTIVPDNNDKLALLPMSSCGANPYASREESAKPVLLGYPWAALLEYTETGSREKKTICQATLISDLYLITAAHCISSVPNRYTLSTARLGEYDKTTMTDCAAVDGQTVCAPPVQTLRIESVIVHPGFNKPRYANDIALIRLRDRADTSRANVKPICLPVTTELRSQKPTQYTLTAWVSGSTGNVLERTIRDLVESVECQKLYTDQSVTLEKTTRQICIKQQQKSGTRCKFPTSAAPLQLVQPVQGKQRYVLYGLLSYGPKSCSALYPDVYTNVASYMDWILENMQDLPRVCLIRSFPKVIPPLRMTLTVRGFLALFAIFCALCSIKQTIAQDNNAMPLECGERKVKTVNLVQHGTETKEGHWPWHTAIYHREQTKFEYVCGGSIIDRNTILTAAHCMYTTRGRIKVDQLSVQVGRNQLSEASARSQEHQAEQLIVHPGYSPNGVADDIALIKLATDITMTRYVQPVCLWNLEPQLDLIVAKHGTVVGFGLTEHDRVSDFLRQATIGVVDSWTCIESDREVYGATLTGSMYCGGGTAGVSVCNGDSGGGMFFEFGDRWYVRGIVSFMPLREHVALCDGTKYTVFTDVAKYREWIGSFINPTVASERPDPLLVDNSPKLRLLNFNACGISPYAVAGANDSFLAFPWIGFVQMTVRGQPKPVTFCQVALISEWYAVGPAHCFNNDGNDRTIRFGDYDQSTDTDCTERNGTRMCAPPAQVLPIERIIIRPEYDRTAITDDLALIELRQPANVSQPNVKPICLPVTANLRSYKPATFTLGGLPAADDRIIANRATYLNSVNCQERYNAIHYPLRKGHTQFCAIAEVAPNRTEPCQRMLSGSVLQTVQTFGRRERYFLQGLLSFGARDCDGTVPEIYTNVPVYLDWILYNMRELRASAADTSEQLIFAS</sequence>
<dbReference type="Proteomes" id="UP000075885">
    <property type="component" value="Unassembled WGS sequence"/>
</dbReference>
<keyword evidence="11" id="KW-0325">Glycoprotein</keyword>
<dbReference type="InterPro" id="IPR043504">
    <property type="entry name" value="Peptidase_S1_PA_chymotrypsin"/>
</dbReference>
<dbReference type="InterPro" id="IPR001314">
    <property type="entry name" value="Peptidase_S1A"/>
</dbReference>
<feature type="domain" description="Peptidase S1" evidence="13">
    <location>
        <begin position="412"/>
        <end position="659"/>
    </location>
</feature>
<dbReference type="AlphaFoldDB" id="A0A182PBY2"/>
<evidence type="ECO:0000256" key="10">
    <source>
        <dbReference type="ARBA" id="ARBA00023157"/>
    </source>
</evidence>
<evidence type="ECO:0000256" key="2">
    <source>
        <dbReference type="ARBA" id="ARBA00022525"/>
    </source>
</evidence>
<evidence type="ECO:0000259" key="13">
    <source>
        <dbReference type="PROSITE" id="PS50240"/>
    </source>
</evidence>
<dbReference type="Gene3D" id="2.40.10.10">
    <property type="entry name" value="Trypsin-like serine proteases"/>
    <property type="match status" value="7"/>
</dbReference>
<dbReference type="InterPro" id="IPR001254">
    <property type="entry name" value="Trypsin_dom"/>
</dbReference>
<evidence type="ECO:0000256" key="6">
    <source>
        <dbReference type="ARBA" id="ARBA00022801"/>
    </source>
</evidence>
<dbReference type="VEuPathDB" id="VectorBase:AEPI004438"/>
<evidence type="ECO:0000313" key="15">
    <source>
        <dbReference type="Proteomes" id="UP000075885"/>
    </source>
</evidence>
<dbReference type="GO" id="GO:0006508">
    <property type="term" value="P:proteolysis"/>
    <property type="evidence" value="ECO:0007669"/>
    <property type="project" value="UniProtKB-KW"/>
</dbReference>
<keyword evidence="2" id="KW-0964">Secreted</keyword>
<feature type="domain" description="Peptidase S1" evidence="13">
    <location>
        <begin position="121"/>
        <end position="368"/>
    </location>
</feature>
<evidence type="ECO:0000256" key="5">
    <source>
        <dbReference type="ARBA" id="ARBA00022729"/>
    </source>
</evidence>
<dbReference type="PRINTS" id="PR00722">
    <property type="entry name" value="CHYMOTRYPSIN"/>
</dbReference>
<dbReference type="InterPro" id="IPR051333">
    <property type="entry name" value="CLIP_Serine_Protease"/>
</dbReference>
<dbReference type="FunFam" id="2.40.10.10:FF:000146">
    <property type="entry name" value="Serine protease 53"/>
    <property type="match status" value="2"/>
</dbReference>
<dbReference type="GO" id="GO:0004252">
    <property type="term" value="F:serine-type endopeptidase activity"/>
    <property type="evidence" value="ECO:0007669"/>
    <property type="project" value="InterPro"/>
</dbReference>
<proteinExistence type="inferred from homology"/>
<evidence type="ECO:0000256" key="4">
    <source>
        <dbReference type="ARBA" id="ARBA00022670"/>
    </source>
</evidence>
<dbReference type="PROSITE" id="PS00134">
    <property type="entry name" value="TRYPSIN_HIS"/>
    <property type="match status" value="3"/>
</dbReference>
<keyword evidence="5" id="KW-0732">Signal</keyword>
<evidence type="ECO:0000256" key="11">
    <source>
        <dbReference type="ARBA" id="ARBA00023180"/>
    </source>
</evidence>
<dbReference type="FunFam" id="2.40.10.10:FF:000028">
    <property type="entry name" value="Serine protease easter"/>
    <property type="match status" value="1"/>
</dbReference>
<dbReference type="STRING" id="199890.A0A182PBY2"/>
<reference evidence="14" key="2">
    <citation type="submission" date="2020-05" db="UniProtKB">
        <authorList>
            <consortium name="EnsemblMetazoa"/>
        </authorList>
    </citation>
    <scope>IDENTIFICATION</scope>
    <source>
        <strain evidence="14">Epiroticus2</strain>
    </source>
</reference>
<dbReference type="InterPro" id="IPR018114">
    <property type="entry name" value="TRYPSIN_HIS"/>
</dbReference>
<dbReference type="SUPFAM" id="SSF50494">
    <property type="entry name" value="Trypsin-like serine proteases"/>
    <property type="match status" value="4"/>
</dbReference>
<feature type="domain" description="Peptidase S1" evidence="13">
    <location>
        <begin position="1005"/>
        <end position="1260"/>
    </location>
</feature>
<dbReference type="Pfam" id="PF00089">
    <property type="entry name" value="Trypsin"/>
    <property type="match status" value="4"/>
</dbReference>
<organism evidence="14 15">
    <name type="scientific">Anopheles epiroticus</name>
    <dbReference type="NCBI Taxonomy" id="199890"/>
    <lineage>
        <taxon>Eukaryota</taxon>
        <taxon>Metazoa</taxon>
        <taxon>Ecdysozoa</taxon>
        <taxon>Arthropoda</taxon>
        <taxon>Hexapoda</taxon>
        <taxon>Insecta</taxon>
        <taxon>Pterygota</taxon>
        <taxon>Neoptera</taxon>
        <taxon>Endopterygota</taxon>
        <taxon>Diptera</taxon>
        <taxon>Nematocera</taxon>
        <taxon>Culicoidea</taxon>
        <taxon>Culicidae</taxon>
        <taxon>Anophelinae</taxon>
        <taxon>Anopheles</taxon>
    </lineage>
</organism>
<dbReference type="PANTHER" id="PTHR24260">
    <property type="match status" value="1"/>
</dbReference>
<name>A0A182PBY2_9DIPT</name>
<dbReference type="EnsemblMetazoa" id="AEPI004438-RA">
    <property type="protein sequence ID" value="AEPI004438-PA"/>
    <property type="gene ID" value="AEPI004438"/>
</dbReference>
<dbReference type="GO" id="GO:0045087">
    <property type="term" value="P:innate immune response"/>
    <property type="evidence" value="ECO:0007669"/>
    <property type="project" value="UniProtKB-KW"/>
</dbReference>